<evidence type="ECO:0000313" key="4">
    <source>
        <dbReference type="EMBL" id="CAH9146228.1"/>
    </source>
</evidence>
<evidence type="ECO:0000313" key="5">
    <source>
        <dbReference type="Proteomes" id="UP001152523"/>
    </source>
</evidence>
<feature type="domain" description="Retrotransposon gag" evidence="2">
    <location>
        <begin position="106"/>
        <end position="164"/>
    </location>
</feature>
<proteinExistence type="predicted"/>
<keyword evidence="5" id="KW-1185">Reference proteome</keyword>
<dbReference type="EMBL" id="CAMAPF010001096">
    <property type="protein sequence ID" value="CAH9146228.1"/>
    <property type="molecule type" value="Genomic_DNA"/>
</dbReference>
<dbReference type="InterPro" id="IPR005162">
    <property type="entry name" value="Retrotrans_gag_dom"/>
</dbReference>
<feature type="compositionally biased region" description="Basic and acidic residues" evidence="1">
    <location>
        <begin position="313"/>
        <end position="326"/>
    </location>
</feature>
<gene>
    <name evidence="4" type="ORF">CEPIT_LOCUS42825</name>
</gene>
<comment type="caution">
    <text evidence="4">The sequence shown here is derived from an EMBL/GenBank/DDBJ whole genome shotgun (WGS) entry which is preliminary data.</text>
</comment>
<dbReference type="AlphaFoldDB" id="A0AAV0GG58"/>
<protein>
    <recommendedName>
        <fullName evidence="6">Retrotransposon Copia-like N-terminal domain-containing protein</fullName>
    </recommendedName>
</protein>
<name>A0AAV0GG58_9ASTE</name>
<dbReference type="PANTHER" id="PTHR37610">
    <property type="entry name" value="CCHC-TYPE DOMAIN-CONTAINING PROTEIN"/>
    <property type="match status" value="1"/>
</dbReference>
<sequence>MAPVDVETKAIGSESGDLVIDSMSPYFIQSGDKPGDVYVTTILRDGNYGDWLDEMSNALYAKNKIGFVNGDLPMPKADSPYFPYWQRANAMVKAWLNSSMEVDLRQSVKFKTAREIWTDLQERFEKESAPRAYELRCSLSTIKQDGQSISAYFSRLRRVWDEMVSINTQPNCTCGKCSCNISKQITESRDRDRLYDFLMGLDDIYEHLKNQILATRPIPALTSAYHLISESELHRSISSIRKPNMDGAAFYTQTKKEISHIRRPKEGRSCSHCGKTNHSYDMCFERIGYPSHWNIKTMENKVGGGTHAHHHDSRNIRDMGGREKHLQGNNNYRRHPPSVAHVDSKNKIDVGVSDEQLQKIAQILQTQLLDKSRASTSESQINMTGLTLEEADWGGQMS</sequence>
<dbReference type="Proteomes" id="UP001152523">
    <property type="component" value="Unassembled WGS sequence"/>
</dbReference>
<evidence type="ECO:0000259" key="2">
    <source>
        <dbReference type="Pfam" id="PF03732"/>
    </source>
</evidence>
<evidence type="ECO:0000259" key="3">
    <source>
        <dbReference type="Pfam" id="PF14244"/>
    </source>
</evidence>
<dbReference type="Pfam" id="PF14244">
    <property type="entry name" value="Retrotran_gag_3"/>
    <property type="match status" value="1"/>
</dbReference>
<feature type="domain" description="Retrotransposon Copia-like N-terminal" evidence="3">
    <location>
        <begin position="31"/>
        <end position="76"/>
    </location>
</feature>
<evidence type="ECO:0000256" key="1">
    <source>
        <dbReference type="SAM" id="MobiDB-lite"/>
    </source>
</evidence>
<dbReference type="PANTHER" id="PTHR37610:SF97">
    <property type="entry name" value="RETROTRANSPOSON GAG DOMAIN-CONTAINING PROTEIN"/>
    <property type="match status" value="1"/>
</dbReference>
<accession>A0AAV0GG58</accession>
<reference evidence="4" key="1">
    <citation type="submission" date="2022-07" db="EMBL/GenBank/DDBJ databases">
        <authorList>
            <person name="Macas J."/>
            <person name="Novak P."/>
            <person name="Neumann P."/>
        </authorList>
    </citation>
    <scope>NUCLEOTIDE SEQUENCE</scope>
</reference>
<organism evidence="4 5">
    <name type="scientific">Cuscuta epithymum</name>
    <dbReference type="NCBI Taxonomy" id="186058"/>
    <lineage>
        <taxon>Eukaryota</taxon>
        <taxon>Viridiplantae</taxon>
        <taxon>Streptophyta</taxon>
        <taxon>Embryophyta</taxon>
        <taxon>Tracheophyta</taxon>
        <taxon>Spermatophyta</taxon>
        <taxon>Magnoliopsida</taxon>
        <taxon>eudicotyledons</taxon>
        <taxon>Gunneridae</taxon>
        <taxon>Pentapetalae</taxon>
        <taxon>asterids</taxon>
        <taxon>lamiids</taxon>
        <taxon>Solanales</taxon>
        <taxon>Convolvulaceae</taxon>
        <taxon>Cuscuteae</taxon>
        <taxon>Cuscuta</taxon>
        <taxon>Cuscuta subgen. Cuscuta</taxon>
    </lineage>
</organism>
<evidence type="ECO:0008006" key="6">
    <source>
        <dbReference type="Google" id="ProtNLM"/>
    </source>
</evidence>
<feature type="region of interest" description="Disordered" evidence="1">
    <location>
        <begin position="303"/>
        <end position="342"/>
    </location>
</feature>
<dbReference type="InterPro" id="IPR029472">
    <property type="entry name" value="Copia-like_N"/>
</dbReference>
<dbReference type="Pfam" id="PF03732">
    <property type="entry name" value="Retrotrans_gag"/>
    <property type="match status" value="1"/>
</dbReference>